<protein>
    <recommendedName>
        <fullName evidence="2">Nephrocystin 3-like N-terminal domain-containing protein</fullName>
    </recommendedName>
</protein>
<dbReference type="PANTHER" id="PTHR10039">
    <property type="entry name" value="AMELOGENIN"/>
    <property type="match status" value="1"/>
</dbReference>
<dbReference type="PANTHER" id="PTHR10039:SF14">
    <property type="entry name" value="NACHT DOMAIN-CONTAINING PROTEIN"/>
    <property type="match status" value="1"/>
</dbReference>
<keyword evidence="1" id="KW-0677">Repeat</keyword>
<organism evidence="3 4">
    <name type="scientific">Candolleomyces eurysporus</name>
    <dbReference type="NCBI Taxonomy" id="2828524"/>
    <lineage>
        <taxon>Eukaryota</taxon>
        <taxon>Fungi</taxon>
        <taxon>Dikarya</taxon>
        <taxon>Basidiomycota</taxon>
        <taxon>Agaricomycotina</taxon>
        <taxon>Agaricomycetes</taxon>
        <taxon>Agaricomycetidae</taxon>
        <taxon>Agaricales</taxon>
        <taxon>Agaricineae</taxon>
        <taxon>Psathyrellaceae</taxon>
        <taxon>Candolleomyces</taxon>
    </lineage>
</organism>
<keyword evidence="4" id="KW-1185">Reference proteome</keyword>
<feature type="domain" description="Nephrocystin 3-like N-terminal" evidence="2">
    <location>
        <begin position="7"/>
        <end position="112"/>
    </location>
</feature>
<accession>A0A9W8JK13</accession>
<name>A0A9W8JK13_9AGAR</name>
<evidence type="ECO:0000313" key="3">
    <source>
        <dbReference type="EMBL" id="KAJ2936151.1"/>
    </source>
</evidence>
<sequence>MNRFTATLASQLVAAIPATGPLIQDAVRAEPGLVTGDVSLATQLDLLILSPFQAVFHQGVLAETIAEGPFLIVVDGLDECEDKRGVEEFIDHMLAFFEKHPSIPLRIFIASRVEQHIRERLETDPGVMVGNLDNHSALKDIEKFLEASFQMAAKRDRVIRAYVSARGEWPTKSDMNALVKHVGGSFVLTSTIFKFIVQPATPEDPLTPMERLPLTLSMNGLDGLYAQTLARSQHLPHFQDIISIIARLELSLPISAIADLLGIQAFEVVRVLLNLQAIIHVPGNDEKGEVTLCHTSLRDFLTIESRSGPFFVPRSFHLRLSYYSFTSALEDNEDWAEYYGKNFSHQHLRSLTSVEACDLIDEVEHIKARQSLSVDRLPYHAFLCTMFFCSIVWNNPPISDRFSYILTECTEQLALAVECPDDRIQLWLEEGLFHGRIGGSIRTVQLTEKIYEAVQQHLQRALTAIQANFPELMERLYLPTGTEREYHISLWSLLEGVNIFNFPELLKRRHHATGTEREHEISFWCWFSGINIVEALEWIVARTHFK</sequence>
<dbReference type="EMBL" id="JANBPK010000161">
    <property type="protein sequence ID" value="KAJ2936151.1"/>
    <property type="molecule type" value="Genomic_DNA"/>
</dbReference>
<dbReference type="AlphaFoldDB" id="A0A9W8JK13"/>
<reference evidence="3" key="1">
    <citation type="submission" date="2022-06" db="EMBL/GenBank/DDBJ databases">
        <title>Genome Sequence of Candolleomyces eurysporus.</title>
        <authorList>
            <person name="Buettner E."/>
        </authorList>
    </citation>
    <scope>NUCLEOTIDE SEQUENCE</scope>
    <source>
        <strain evidence="3">VTCC 930004</strain>
    </source>
</reference>
<evidence type="ECO:0000313" key="4">
    <source>
        <dbReference type="Proteomes" id="UP001140091"/>
    </source>
</evidence>
<evidence type="ECO:0000259" key="2">
    <source>
        <dbReference type="Pfam" id="PF24883"/>
    </source>
</evidence>
<dbReference type="OrthoDB" id="3027122at2759"/>
<dbReference type="InterPro" id="IPR056884">
    <property type="entry name" value="NPHP3-like_N"/>
</dbReference>
<evidence type="ECO:0000256" key="1">
    <source>
        <dbReference type="ARBA" id="ARBA00022737"/>
    </source>
</evidence>
<dbReference type="Pfam" id="PF24883">
    <property type="entry name" value="NPHP3_N"/>
    <property type="match status" value="1"/>
</dbReference>
<comment type="caution">
    <text evidence="3">The sequence shown here is derived from an EMBL/GenBank/DDBJ whole genome shotgun (WGS) entry which is preliminary data.</text>
</comment>
<feature type="non-terminal residue" evidence="3">
    <location>
        <position position="546"/>
    </location>
</feature>
<dbReference type="Proteomes" id="UP001140091">
    <property type="component" value="Unassembled WGS sequence"/>
</dbReference>
<proteinExistence type="predicted"/>
<gene>
    <name evidence="3" type="ORF">H1R20_g950</name>
</gene>